<proteinExistence type="predicted"/>
<reference evidence="9" key="1">
    <citation type="submission" date="2015-11" db="EMBL/GenBank/DDBJ databases">
        <title>Draft Genome Sequence of the Radioresistant Bacterium Deinococcus grandis, Isolated from Freshwater Fish in Japan.</title>
        <authorList>
            <person name="Satoh K."/>
            <person name="Onodera T."/>
            <person name="Omoso K."/>
            <person name="Takeda-Yano K."/>
            <person name="Katayama T."/>
            <person name="Oono Y."/>
            <person name="Narumi I."/>
        </authorList>
    </citation>
    <scope>NUCLEOTIDE SEQUENCE [LARGE SCALE GENOMIC DNA]</scope>
    <source>
        <strain evidence="9">ATCC 43672</strain>
    </source>
</reference>
<dbReference type="InterPro" id="IPR036922">
    <property type="entry name" value="Rieske_2Fe-2S_sf"/>
</dbReference>
<organism evidence="8 9">
    <name type="scientific">Deinococcus grandis</name>
    <dbReference type="NCBI Taxonomy" id="57498"/>
    <lineage>
        <taxon>Bacteria</taxon>
        <taxon>Thermotogati</taxon>
        <taxon>Deinococcota</taxon>
        <taxon>Deinococci</taxon>
        <taxon>Deinococcales</taxon>
        <taxon>Deinococcaceae</taxon>
        <taxon>Deinococcus</taxon>
    </lineage>
</organism>
<comment type="caution">
    <text evidence="8">The sequence shown here is derived from an EMBL/GenBank/DDBJ whole genome shotgun (WGS) entry which is preliminary data.</text>
</comment>
<dbReference type="OrthoDB" id="593800at2"/>
<dbReference type="GO" id="GO:0051537">
    <property type="term" value="F:2 iron, 2 sulfur cluster binding"/>
    <property type="evidence" value="ECO:0007669"/>
    <property type="project" value="UniProtKB-KW"/>
</dbReference>
<evidence type="ECO:0000256" key="6">
    <source>
        <dbReference type="ARBA" id="ARBA00023063"/>
    </source>
</evidence>
<evidence type="ECO:0000256" key="2">
    <source>
        <dbReference type="ARBA" id="ARBA00022723"/>
    </source>
</evidence>
<dbReference type="GO" id="GO:0046872">
    <property type="term" value="F:metal ion binding"/>
    <property type="evidence" value="ECO:0007669"/>
    <property type="project" value="UniProtKB-KW"/>
</dbReference>
<dbReference type="SUPFAM" id="SSF50022">
    <property type="entry name" value="ISP domain"/>
    <property type="match status" value="1"/>
</dbReference>
<gene>
    <name evidence="8" type="ORF">DEIGR_200149</name>
</gene>
<dbReference type="InterPro" id="IPR012748">
    <property type="entry name" value="Rieske-like_NirD"/>
</dbReference>
<keyword evidence="5" id="KW-0411">Iron-sulfur</keyword>
<dbReference type="Proteomes" id="UP000056209">
    <property type="component" value="Unassembled WGS sequence"/>
</dbReference>
<dbReference type="AlphaFoldDB" id="A0A117DPD8"/>
<dbReference type="PROSITE" id="PS51300">
    <property type="entry name" value="NIRD"/>
    <property type="match status" value="1"/>
</dbReference>
<dbReference type="GO" id="GO:0008942">
    <property type="term" value="F:nitrite reductase [NAD(P)H] activity"/>
    <property type="evidence" value="ECO:0007669"/>
    <property type="project" value="InterPro"/>
</dbReference>
<dbReference type="Pfam" id="PF13806">
    <property type="entry name" value="Rieske_2"/>
    <property type="match status" value="1"/>
</dbReference>
<protein>
    <submittedName>
        <fullName evidence="8">Nitrite reductase (NAD(P)H) small subunit, nirD</fullName>
    </submittedName>
</protein>
<keyword evidence="4" id="KW-0408">Iron</keyword>
<evidence type="ECO:0000313" key="8">
    <source>
        <dbReference type="EMBL" id="GAQ23294.1"/>
    </source>
</evidence>
<keyword evidence="1" id="KW-0001">2Fe-2S</keyword>
<dbReference type="EMBL" id="BCMS01000002">
    <property type="protein sequence ID" value="GAQ23294.1"/>
    <property type="molecule type" value="Genomic_DNA"/>
</dbReference>
<evidence type="ECO:0000313" key="9">
    <source>
        <dbReference type="Proteomes" id="UP000056209"/>
    </source>
</evidence>
<evidence type="ECO:0000256" key="5">
    <source>
        <dbReference type="ARBA" id="ARBA00023014"/>
    </source>
</evidence>
<evidence type="ECO:0000256" key="4">
    <source>
        <dbReference type="ARBA" id="ARBA00023004"/>
    </source>
</evidence>
<sequence length="122" mass="12786">MTLTAPTTHPPIPWTRVCALQDILPGTGVCALIQGQQVAVFRVGGRVYATGNRDPYTGANVLSRGLTGSYTVSGETRVKVASPLLKHAFDLESGLSLDDPSVSVPVYATRTEGGDVWTGSLA</sequence>
<keyword evidence="2" id="KW-0479">Metal-binding</keyword>
<dbReference type="InterPro" id="IPR017941">
    <property type="entry name" value="Rieske_2Fe-2S"/>
</dbReference>
<keyword evidence="3" id="KW-0560">Oxidoreductase</keyword>
<dbReference type="CDD" id="cd03529">
    <property type="entry name" value="Rieske_NirD"/>
    <property type="match status" value="1"/>
</dbReference>
<dbReference type="NCBIfam" id="TIGR02378">
    <property type="entry name" value="nirD_assim_sml"/>
    <property type="match status" value="1"/>
</dbReference>
<evidence type="ECO:0000256" key="1">
    <source>
        <dbReference type="ARBA" id="ARBA00022714"/>
    </source>
</evidence>
<evidence type="ECO:0000259" key="7">
    <source>
        <dbReference type="PROSITE" id="PS51296"/>
    </source>
</evidence>
<dbReference type="InterPro" id="IPR017881">
    <property type="entry name" value="NirD"/>
</dbReference>
<evidence type="ECO:0000256" key="3">
    <source>
        <dbReference type="ARBA" id="ARBA00023002"/>
    </source>
</evidence>
<dbReference type="Gene3D" id="2.102.10.10">
    <property type="entry name" value="Rieske [2Fe-2S] iron-sulphur domain"/>
    <property type="match status" value="1"/>
</dbReference>
<keyword evidence="6" id="KW-0534">Nitrate assimilation</keyword>
<dbReference type="PANTHER" id="PTHR40562:SF1">
    <property type="entry name" value="NITRITE REDUCTASE (NADH) SMALL SUBUNIT"/>
    <property type="match status" value="1"/>
</dbReference>
<keyword evidence="9" id="KW-1185">Reference proteome</keyword>
<dbReference type="GO" id="GO:0042128">
    <property type="term" value="P:nitrate assimilation"/>
    <property type="evidence" value="ECO:0007669"/>
    <property type="project" value="UniProtKB-KW"/>
</dbReference>
<accession>A0A117DPD8</accession>
<feature type="domain" description="Rieske" evidence="7">
    <location>
        <begin position="15"/>
        <end position="118"/>
    </location>
</feature>
<dbReference type="RefSeq" id="WP_058979053.1">
    <property type="nucleotide sequence ID" value="NZ_BCMS01000002.1"/>
</dbReference>
<name>A0A117DPD8_9DEIO</name>
<dbReference type="PANTHER" id="PTHR40562">
    <property type="match status" value="1"/>
</dbReference>
<dbReference type="PROSITE" id="PS51296">
    <property type="entry name" value="RIESKE"/>
    <property type="match status" value="1"/>
</dbReference>